<keyword evidence="3" id="KW-0524">Neurogenesis</keyword>
<evidence type="ECO:0000256" key="3">
    <source>
        <dbReference type="ARBA" id="ARBA00022902"/>
    </source>
</evidence>
<comment type="subcellular location">
    <subcellularLocation>
        <location evidence="1">Nucleus</location>
    </subcellularLocation>
</comment>
<evidence type="ECO:0000256" key="4">
    <source>
        <dbReference type="ARBA" id="ARBA00023125"/>
    </source>
</evidence>
<dbReference type="GO" id="GO:0000977">
    <property type="term" value="F:RNA polymerase II transcription regulatory region sequence-specific DNA binding"/>
    <property type="evidence" value="ECO:0000318"/>
    <property type="project" value="GO_Central"/>
</dbReference>
<dbReference type="GO" id="GO:0045944">
    <property type="term" value="P:positive regulation of transcription by RNA polymerase II"/>
    <property type="evidence" value="ECO:0000318"/>
    <property type="project" value="GO_Central"/>
</dbReference>
<dbReference type="Pfam" id="PF00010">
    <property type="entry name" value="HLH"/>
    <property type="match status" value="1"/>
</dbReference>
<dbReference type="InterPro" id="IPR036638">
    <property type="entry name" value="HLH_DNA-bd_sf"/>
</dbReference>
<dbReference type="GO" id="GO:0007423">
    <property type="term" value="P:sensory organ development"/>
    <property type="evidence" value="ECO:0000318"/>
    <property type="project" value="GO_Central"/>
</dbReference>
<protein>
    <submittedName>
        <fullName evidence="10">Achaete-scute homolog 1a-like</fullName>
    </submittedName>
    <submittedName>
        <fullName evidence="8">Achaete-scute-like protein</fullName>
    </submittedName>
</protein>
<dbReference type="GO" id="GO:0000981">
    <property type="term" value="F:DNA-binding transcription factor activity, RNA polymerase II-specific"/>
    <property type="evidence" value="ECO:0000318"/>
    <property type="project" value="GO_Central"/>
</dbReference>
<gene>
    <name evidence="10" type="primary">LOC118407888</name>
</gene>
<dbReference type="GO" id="GO:0046983">
    <property type="term" value="F:protein dimerization activity"/>
    <property type="evidence" value="ECO:0007669"/>
    <property type="project" value="InterPro"/>
</dbReference>
<evidence type="ECO:0000256" key="6">
    <source>
        <dbReference type="SAM" id="MobiDB-lite"/>
    </source>
</evidence>
<evidence type="ECO:0000256" key="5">
    <source>
        <dbReference type="ARBA" id="ARBA00023242"/>
    </source>
</evidence>
<reference evidence="10" key="3">
    <citation type="submission" date="2025-04" db="UniProtKB">
        <authorList>
            <consortium name="RefSeq"/>
        </authorList>
    </citation>
    <scope>IDENTIFICATION</scope>
    <source>
        <strain evidence="10">S238N-H82</strain>
        <tissue evidence="10">Testes</tissue>
    </source>
</reference>
<keyword evidence="5" id="KW-0539">Nucleus</keyword>
<proteinExistence type="evidence at transcript level"/>
<name>I1SY92_BRAFL</name>
<dbReference type="RefSeq" id="XP_035664354.1">
    <property type="nucleotide sequence ID" value="XM_035808461.1"/>
</dbReference>
<feature type="region of interest" description="Disordered" evidence="6">
    <location>
        <begin position="31"/>
        <end position="53"/>
    </location>
</feature>
<organism evidence="8">
    <name type="scientific">Branchiostoma floridae</name>
    <name type="common">Florida lancelet</name>
    <name type="synonym">Amphioxus</name>
    <dbReference type="NCBI Taxonomy" id="7739"/>
    <lineage>
        <taxon>Eukaryota</taxon>
        <taxon>Metazoa</taxon>
        <taxon>Chordata</taxon>
        <taxon>Cephalochordata</taxon>
        <taxon>Leptocardii</taxon>
        <taxon>Amphioxiformes</taxon>
        <taxon>Branchiostomatidae</taxon>
        <taxon>Branchiostoma</taxon>
    </lineage>
</organism>
<dbReference type="OrthoDB" id="5976910at2759"/>
<evidence type="ECO:0000313" key="8">
    <source>
        <dbReference type="EMBL" id="AEH76906.1"/>
    </source>
</evidence>
<dbReference type="PROSITE" id="PS50888">
    <property type="entry name" value="BHLH"/>
    <property type="match status" value="1"/>
</dbReference>
<dbReference type="PANTHER" id="PTHR13935:SF153">
    <property type="entry name" value="ACHAETE-SCUTE FAMILY BHLH TRANSCRIPTION FACTOR 1"/>
    <property type="match status" value="1"/>
</dbReference>
<dbReference type="GO" id="GO:0090575">
    <property type="term" value="C:RNA polymerase II transcription regulator complex"/>
    <property type="evidence" value="ECO:0000318"/>
    <property type="project" value="GO_Central"/>
</dbReference>
<keyword evidence="4" id="KW-0238">DNA-binding</keyword>
<evidence type="ECO:0000256" key="1">
    <source>
        <dbReference type="ARBA" id="ARBA00004123"/>
    </source>
</evidence>
<accession>I1SY92</accession>
<dbReference type="InterPro" id="IPR011598">
    <property type="entry name" value="bHLH_dom"/>
</dbReference>
<feature type="region of interest" description="Disordered" evidence="6">
    <location>
        <begin position="150"/>
        <end position="195"/>
    </location>
</feature>
<reference evidence="8" key="2">
    <citation type="journal article" date="2012" name="Development">
        <title>BMP and Delta/Notch signaling control the development of amphioxus epidermal sensory neurons: insights into the evolution of the peripheral sensory system.</title>
        <authorList>
            <person name="Lu T.-M."/>
            <person name="Luo Y.-J."/>
            <person name="Yu J.-K."/>
        </authorList>
    </citation>
    <scope>NUCLEOTIDE SEQUENCE</scope>
</reference>
<dbReference type="OMA" id="REHVPHG"/>
<dbReference type="InterPro" id="IPR015660">
    <property type="entry name" value="MASH1/Ascl1a-like"/>
</dbReference>
<dbReference type="EMBL" id="JF779676">
    <property type="protein sequence ID" value="AEH76906.1"/>
    <property type="molecule type" value="mRNA"/>
</dbReference>
<sequence>MDTVADNIATFDSMPSTFFDVSARPDSLRLSCTPSPTDSVGSTGTKRSRPADTPEVLRCKRRINFDGLGYSIPQRPPQAVARRNERERNRVRLVNNGFATLRNHVPNGRVNKKMSKVETLKSAVDYIQQLQQLLAESDAVNAVFSTGSPSPHYHMYSPPAPQPNYDSYSSDGSGSPCPPLSPEEEELLDFTSWFN</sequence>
<keyword evidence="2" id="KW-0217">Developmental protein</keyword>
<dbReference type="FunFam" id="4.10.280.10:FF:000029">
    <property type="entry name" value="Achaete-scute family bHLH transcription factor 1"/>
    <property type="match status" value="1"/>
</dbReference>
<reference evidence="8" key="1">
    <citation type="submission" date="2011-04" db="EMBL/GenBank/DDBJ databases">
        <authorList>
            <person name="Lu T.-M."/>
            <person name="Yu J.-K."/>
        </authorList>
    </citation>
    <scope>NUCLEOTIDE SEQUENCE</scope>
</reference>
<feature type="compositionally biased region" description="Polar residues" evidence="6">
    <location>
        <begin position="31"/>
        <end position="45"/>
    </location>
</feature>
<evidence type="ECO:0000256" key="2">
    <source>
        <dbReference type="ARBA" id="ARBA00022473"/>
    </source>
</evidence>
<feature type="compositionally biased region" description="Low complexity" evidence="6">
    <location>
        <begin position="165"/>
        <end position="175"/>
    </location>
</feature>
<evidence type="ECO:0000259" key="7">
    <source>
        <dbReference type="PROSITE" id="PS50888"/>
    </source>
</evidence>
<dbReference type="GO" id="GO:0050767">
    <property type="term" value="P:regulation of neurogenesis"/>
    <property type="evidence" value="ECO:0000318"/>
    <property type="project" value="GO_Central"/>
</dbReference>
<dbReference type="GO" id="GO:0030182">
    <property type="term" value="P:neuron differentiation"/>
    <property type="evidence" value="ECO:0000318"/>
    <property type="project" value="GO_Central"/>
</dbReference>
<dbReference type="KEGG" id="bfo:118407888"/>
<feature type="domain" description="BHLH" evidence="7">
    <location>
        <begin position="78"/>
        <end position="130"/>
    </location>
</feature>
<dbReference type="SUPFAM" id="SSF47459">
    <property type="entry name" value="HLH, helix-loop-helix DNA-binding domain"/>
    <property type="match status" value="1"/>
</dbReference>
<keyword evidence="9" id="KW-1185">Reference proteome</keyword>
<dbReference type="SMART" id="SM00353">
    <property type="entry name" value="HLH"/>
    <property type="match status" value="1"/>
</dbReference>
<dbReference type="Proteomes" id="UP000001554">
    <property type="component" value="Unplaced"/>
</dbReference>
<evidence type="ECO:0000313" key="9">
    <source>
        <dbReference type="Proteomes" id="UP000001554"/>
    </source>
</evidence>
<dbReference type="AlphaFoldDB" id="I1SY92"/>
<dbReference type="PANTHER" id="PTHR13935">
    <property type="entry name" value="ACHAETE-SCUTE TRANSCRIPTION FACTOR-RELATED"/>
    <property type="match status" value="1"/>
</dbReference>
<dbReference type="GeneID" id="118407888"/>
<evidence type="ECO:0000313" key="10">
    <source>
        <dbReference type="RefSeq" id="XP_035664354.1"/>
    </source>
</evidence>
<dbReference type="Gene3D" id="4.10.280.10">
    <property type="entry name" value="Helix-loop-helix DNA-binding domain"/>
    <property type="match status" value="1"/>
</dbReference>